<accession>A0ABV0K3R3</accession>
<dbReference type="Proteomes" id="UP001482513">
    <property type="component" value="Unassembled WGS sequence"/>
</dbReference>
<dbReference type="RefSeq" id="WP_190701343.1">
    <property type="nucleotide sequence ID" value="NZ_JAMPKX010000003.1"/>
</dbReference>
<organism evidence="4 5">
    <name type="scientific">Leptolyngbya subtilissima DQ-A4</name>
    <dbReference type="NCBI Taxonomy" id="2933933"/>
    <lineage>
        <taxon>Bacteria</taxon>
        <taxon>Bacillati</taxon>
        <taxon>Cyanobacteriota</taxon>
        <taxon>Cyanophyceae</taxon>
        <taxon>Leptolyngbyales</taxon>
        <taxon>Leptolyngbyaceae</taxon>
        <taxon>Leptolyngbya group</taxon>
        <taxon>Leptolyngbya</taxon>
    </lineage>
</organism>
<keyword evidence="3" id="KW-0520">NAD</keyword>
<name>A0ABV0K3R3_9CYAN</name>
<dbReference type="PANTHER" id="PTHR39757:SF5">
    <property type="entry name" value="OS02G0190600 PROTEIN"/>
    <property type="match status" value="1"/>
</dbReference>
<dbReference type="Gene3D" id="3.50.50.60">
    <property type="entry name" value="FAD/NAD(P)-binding domain"/>
    <property type="match status" value="1"/>
</dbReference>
<dbReference type="NCBIfam" id="TIGR01790">
    <property type="entry name" value="carotene-cycl"/>
    <property type="match status" value="1"/>
</dbReference>
<dbReference type="PANTHER" id="PTHR39757">
    <property type="match status" value="1"/>
</dbReference>
<dbReference type="EMBL" id="JAMPKX010000003">
    <property type="protein sequence ID" value="MEP0947120.1"/>
    <property type="molecule type" value="Genomic_DNA"/>
</dbReference>
<gene>
    <name evidence="4" type="ORF">NC992_09580</name>
</gene>
<reference evidence="4 5" key="1">
    <citation type="submission" date="2022-04" db="EMBL/GenBank/DDBJ databases">
        <title>Positive selection, recombination, and allopatry shape intraspecific diversity of widespread and dominant cyanobacteria.</title>
        <authorList>
            <person name="Wei J."/>
            <person name="Shu W."/>
            <person name="Hu C."/>
        </authorList>
    </citation>
    <scope>NUCLEOTIDE SEQUENCE [LARGE SCALE GENOMIC DNA]</scope>
    <source>
        <strain evidence="4 5">DQ-A4</strain>
    </source>
</reference>
<proteinExistence type="inferred from homology"/>
<keyword evidence="2" id="KW-0125">Carotenoid biosynthesis</keyword>
<comment type="caution">
    <text evidence="4">The sequence shown here is derived from an EMBL/GenBank/DDBJ whole genome shotgun (WGS) entry which is preliminary data.</text>
</comment>
<comment type="similarity">
    <text evidence="1">Belongs to the lycopene cyclase family.</text>
</comment>
<dbReference type="InterPro" id="IPR054896">
    <property type="entry name" value="LycopCyc"/>
</dbReference>
<dbReference type="PRINTS" id="PR00420">
    <property type="entry name" value="RNGMNOXGNASE"/>
</dbReference>
<dbReference type="InterPro" id="IPR036188">
    <property type="entry name" value="FAD/NAD-bd_sf"/>
</dbReference>
<dbReference type="SUPFAM" id="SSF51905">
    <property type="entry name" value="FAD/NAD(P)-binding domain"/>
    <property type="match status" value="1"/>
</dbReference>
<keyword evidence="5" id="KW-1185">Reference proteome</keyword>
<dbReference type="NCBIfam" id="NF045687">
    <property type="entry name" value="LycopCycCtrL"/>
    <property type="match status" value="1"/>
</dbReference>
<evidence type="ECO:0000313" key="5">
    <source>
        <dbReference type="Proteomes" id="UP001482513"/>
    </source>
</evidence>
<dbReference type="Pfam" id="PF05834">
    <property type="entry name" value="Lycopene_cycl"/>
    <property type="match status" value="1"/>
</dbReference>
<dbReference type="InterPro" id="IPR010108">
    <property type="entry name" value="Lycopene_cyclase_b/e"/>
</dbReference>
<evidence type="ECO:0000256" key="1">
    <source>
        <dbReference type="ARBA" id="ARBA00006599"/>
    </source>
</evidence>
<evidence type="ECO:0000313" key="4">
    <source>
        <dbReference type="EMBL" id="MEP0947120.1"/>
    </source>
</evidence>
<sequence length="409" mass="45456">MQDVLVIGAGPAGLSLVAALAESGLAVQGLALGDPAHPWPNTYGIWVDELEDVGLVPFLEHRWKDCVMYVNSGPVPLHREYGLLSNDRLQSHWLGQAEQHRVTWHRDKAVHIEHRPTHTQVTTAAGEMLTARLVVDATGHQTALVQRPEAPELAFQAAYGVVGRFSKPPTDPQQMVLMDFRDDYLTPAQRQEPPTFLYAMDLGDGVYFVEETSLAHHPAISMETLERRLHQRLGHWGIEIKETHHVERCLFPMNQPLPDFTQRVVGFGGAASMVHPASGYMVGALLRRGPGLAGAIASALSSSQTTPDQAAYQAWQALWPAERVRKHYLYLFGLENLMAFDAPQLHQFFNAFFNLSTDDWAGFLTDNLSLPEVVQAMLGLFGRAPNPVRWGLMRSVFSHGHLLGRTLMS</sequence>
<evidence type="ECO:0000256" key="3">
    <source>
        <dbReference type="ARBA" id="ARBA00023027"/>
    </source>
</evidence>
<evidence type="ECO:0000256" key="2">
    <source>
        <dbReference type="ARBA" id="ARBA00022746"/>
    </source>
</evidence>
<protein>
    <submittedName>
        <fullName evidence="4">Lycopene cyclase family protein</fullName>
    </submittedName>
</protein>